<dbReference type="EMBL" id="BGPR01073377">
    <property type="protein sequence ID" value="GBO45968.1"/>
    <property type="molecule type" value="Genomic_DNA"/>
</dbReference>
<name>A0A4Y2X9S8_ARAVE</name>
<reference evidence="1 2" key="1">
    <citation type="journal article" date="2019" name="Sci. Rep.">
        <title>Orb-weaving spider Araneus ventricosus genome elucidates the spidroin gene catalogue.</title>
        <authorList>
            <person name="Kono N."/>
            <person name="Nakamura H."/>
            <person name="Ohtoshi R."/>
            <person name="Moran D.A.P."/>
            <person name="Shinohara A."/>
            <person name="Yoshida Y."/>
            <person name="Fujiwara M."/>
            <person name="Mori M."/>
            <person name="Tomita M."/>
            <person name="Arakawa K."/>
        </authorList>
    </citation>
    <scope>NUCLEOTIDE SEQUENCE [LARGE SCALE GENOMIC DNA]</scope>
</reference>
<keyword evidence="2" id="KW-1185">Reference proteome</keyword>
<protein>
    <submittedName>
        <fullName evidence="1">Uncharacterized protein</fullName>
    </submittedName>
</protein>
<accession>A0A4Y2X9S8</accession>
<comment type="caution">
    <text evidence="1">The sequence shown here is derived from an EMBL/GenBank/DDBJ whole genome shotgun (WGS) entry which is preliminary data.</text>
</comment>
<organism evidence="1 2">
    <name type="scientific">Araneus ventricosus</name>
    <name type="common">Orbweaver spider</name>
    <name type="synonym">Epeira ventricosa</name>
    <dbReference type="NCBI Taxonomy" id="182803"/>
    <lineage>
        <taxon>Eukaryota</taxon>
        <taxon>Metazoa</taxon>
        <taxon>Ecdysozoa</taxon>
        <taxon>Arthropoda</taxon>
        <taxon>Chelicerata</taxon>
        <taxon>Arachnida</taxon>
        <taxon>Araneae</taxon>
        <taxon>Araneomorphae</taxon>
        <taxon>Entelegynae</taxon>
        <taxon>Araneoidea</taxon>
        <taxon>Araneidae</taxon>
        <taxon>Araneus</taxon>
    </lineage>
</organism>
<dbReference type="Proteomes" id="UP000499080">
    <property type="component" value="Unassembled WGS sequence"/>
</dbReference>
<evidence type="ECO:0000313" key="2">
    <source>
        <dbReference type="Proteomes" id="UP000499080"/>
    </source>
</evidence>
<evidence type="ECO:0000313" key="1">
    <source>
        <dbReference type="EMBL" id="GBO45968.1"/>
    </source>
</evidence>
<proteinExistence type="predicted"/>
<dbReference type="AlphaFoldDB" id="A0A4Y2X9S8"/>
<sequence>MLYIHTSVQQKELPKHIQWNTGLSLLSLDVGYTSIVPYKERNYLNTFSGYWTESIVFSVCYASIVPATERNNETHSVDTGLSLLSLDNVIHPSSVQQKEYRNTFE</sequence>
<gene>
    <name evidence="1" type="ORF">AVEN_2710_1</name>
</gene>